<feature type="non-terminal residue" evidence="2">
    <location>
        <position position="1"/>
    </location>
</feature>
<sequence length="75" mass="8551">TLIRMDAYQAKADKQHLNEFPNVVGYVRDLYQIPALKRTVNWDHLNIGAENKTPDVVVEGPFVDYDAAHERAQLA</sequence>
<dbReference type="SUPFAM" id="SSF47616">
    <property type="entry name" value="GST C-terminal domain-like"/>
    <property type="match status" value="1"/>
</dbReference>
<reference evidence="3 4" key="1">
    <citation type="submission" date="2018-07" db="EMBL/GenBank/DDBJ databases">
        <title>Genome sequencing of oomycete isolates from Chile give support for New Zealand origin for Phytophthora kernoviae and make available the first Nothophytophthora sp. genome.</title>
        <authorList>
            <person name="Studholme D.J."/>
            <person name="Sanfuentes E."/>
            <person name="Panda P."/>
            <person name="Hill R."/>
            <person name="Sambles C."/>
            <person name="Grant M."/>
            <person name="Williams N.M."/>
            <person name="Mcdougal R.L."/>
        </authorList>
    </citation>
    <scope>NUCLEOTIDE SEQUENCE [LARGE SCALE GENOMIC DNA]</scope>
    <source>
        <strain evidence="1">Chile2</strain>
        <strain evidence="2">Chile4</strain>
    </source>
</reference>
<evidence type="ECO:0000313" key="2">
    <source>
        <dbReference type="EMBL" id="RLN72923.1"/>
    </source>
</evidence>
<evidence type="ECO:0000313" key="4">
    <source>
        <dbReference type="Proteomes" id="UP000285883"/>
    </source>
</evidence>
<dbReference type="InterPro" id="IPR036282">
    <property type="entry name" value="Glutathione-S-Trfase_C_sf"/>
</dbReference>
<proteinExistence type="predicted"/>
<dbReference type="EMBL" id="MAYM02000333">
    <property type="protein sequence ID" value="RLN43941.1"/>
    <property type="molecule type" value="Genomic_DNA"/>
</dbReference>
<accession>A0A421GC79</accession>
<name>A0A421GC79_9STRA</name>
<dbReference type="Proteomes" id="UP000285624">
    <property type="component" value="Unassembled WGS sequence"/>
</dbReference>
<gene>
    <name evidence="1" type="ORF">BBI17_006718</name>
    <name evidence="2" type="ORF">BBO99_00009635</name>
</gene>
<evidence type="ECO:0000313" key="1">
    <source>
        <dbReference type="EMBL" id="RLN43941.1"/>
    </source>
</evidence>
<dbReference type="AlphaFoldDB" id="A0A421GC79"/>
<dbReference type="EMBL" id="MBDN02000956">
    <property type="protein sequence ID" value="RLN72923.1"/>
    <property type="molecule type" value="Genomic_DNA"/>
</dbReference>
<organism evidence="2 3">
    <name type="scientific">Phytophthora kernoviae</name>
    <dbReference type="NCBI Taxonomy" id="325452"/>
    <lineage>
        <taxon>Eukaryota</taxon>
        <taxon>Sar</taxon>
        <taxon>Stramenopiles</taxon>
        <taxon>Oomycota</taxon>
        <taxon>Peronosporomycetes</taxon>
        <taxon>Peronosporales</taxon>
        <taxon>Peronosporaceae</taxon>
        <taxon>Phytophthora</taxon>
    </lineage>
</organism>
<dbReference type="Proteomes" id="UP000285883">
    <property type="component" value="Unassembled WGS sequence"/>
</dbReference>
<protein>
    <submittedName>
        <fullName evidence="2">Uncharacterized protein</fullName>
    </submittedName>
</protein>
<comment type="caution">
    <text evidence="2">The sequence shown here is derived from an EMBL/GenBank/DDBJ whole genome shotgun (WGS) entry which is preliminary data.</text>
</comment>
<keyword evidence="3" id="KW-1185">Reference proteome</keyword>
<evidence type="ECO:0000313" key="3">
    <source>
        <dbReference type="Proteomes" id="UP000285624"/>
    </source>
</evidence>
<dbReference type="Gene3D" id="1.20.1050.10">
    <property type="match status" value="1"/>
</dbReference>